<evidence type="ECO:0000256" key="2">
    <source>
        <dbReference type="SAM" id="Phobius"/>
    </source>
</evidence>
<dbReference type="RefSeq" id="XP_056057887.1">
    <property type="nucleotide sequence ID" value="XM_056199438.1"/>
</dbReference>
<feature type="region of interest" description="Disordered" evidence="1">
    <location>
        <begin position="218"/>
        <end position="274"/>
    </location>
</feature>
<dbReference type="AlphaFoldDB" id="A0A9W8QMC7"/>
<sequence length="505" mass="56435">MGGRYARYWIVGHSGYDIGDSDTSERGSEERPPSMLDTIVEASAKRVYEANTQWRRAGQAIQGADYDNEFIKDMGWVEFTEGKDRAVIAKATCWVRSKEMDVNTADEPAEQGAQLAMLCESIIRVMQQCVPRIRAVPKAIRQRVHGIEEGKGNPTPFKMHAGENTLHKYGIILQRYICFCWRAFRLGQDEARDRLGMRFTDEQWGLLCDVHQALQEREDADDSGIGNCNSSDSSEGGIHSDPYAGDTYDDRAYNSDINESPTAERQSIPPRSEYQAQSYEPLDTALFQFIMASVKVKVGGALYTNALLCFFAAMAIRTGGGGFQPAGLFSGMVAAMLWVLRLFFLEDAFRDMPLDAEEIPVEKMEQFATQHAAWLCVDRFTVVNTMINWMAYAKGHRNKTLATASVRWTDDNETLIHNGEHLRIHEFQRAACRLQLGVDRLANTLFGGQWGTIGPNIDLQGIKDDTTFLGAGESFATNKANAWLRSGARLAIQASQSALFDARLN</sequence>
<evidence type="ECO:0000313" key="3">
    <source>
        <dbReference type="EMBL" id="KAJ4161503.1"/>
    </source>
</evidence>
<comment type="caution">
    <text evidence="3">The sequence shown here is derived from an EMBL/GenBank/DDBJ whole genome shotgun (WGS) entry which is preliminary data.</text>
</comment>
<keyword evidence="2" id="KW-0472">Membrane</keyword>
<dbReference type="Proteomes" id="UP001144673">
    <property type="component" value="Unassembled WGS sequence"/>
</dbReference>
<gene>
    <name evidence="3" type="ORF">LMH87_007542</name>
</gene>
<keyword evidence="2" id="KW-0812">Transmembrane</keyword>
<evidence type="ECO:0000313" key="4">
    <source>
        <dbReference type="Proteomes" id="UP001144673"/>
    </source>
</evidence>
<proteinExistence type="predicted"/>
<reference evidence="3" key="1">
    <citation type="journal article" date="2023" name="Access Microbiol">
        <title>De-novo genome assembly for Akanthomyces muscarius, a biocontrol agent of insect agricultural pests.</title>
        <authorList>
            <person name="Erdos Z."/>
            <person name="Studholme D.J."/>
            <person name="Raymond B."/>
            <person name="Sharma M."/>
        </authorList>
    </citation>
    <scope>NUCLEOTIDE SEQUENCE</scope>
    <source>
        <strain evidence="3">Ve6</strain>
    </source>
</reference>
<feature type="transmembrane region" description="Helical" evidence="2">
    <location>
        <begin position="322"/>
        <end position="344"/>
    </location>
</feature>
<dbReference type="EMBL" id="JAJHUN010000002">
    <property type="protein sequence ID" value="KAJ4161503.1"/>
    <property type="molecule type" value="Genomic_DNA"/>
</dbReference>
<organism evidence="3 4">
    <name type="scientific">Akanthomyces muscarius</name>
    <name type="common">Entomopathogenic fungus</name>
    <name type="synonym">Lecanicillium muscarium</name>
    <dbReference type="NCBI Taxonomy" id="2231603"/>
    <lineage>
        <taxon>Eukaryota</taxon>
        <taxon>Fungi</taxon>
        <taxon>Dikarya</taxon>
        <taxon>Ascomycota</taxon>
        <taxon>Pezizomycotina</taxon>
        <taxon>Sordariomycetes</taxon>
        <taxon>Hypocreomycetidae</taxon>
        <taxon>Hypocreales</taxon>
        <taxon>Cordycipitaceae</taxon>
        <taxon>Akanthomyces</taxon>
    </lineage>
</organism>
<evidence type="ECO:0000256" key="1">
    <source>
        <dbReference type="SAM" id="MobiDB-lite"/>
    </source>
</evidence>
<keyword evidence="2" id="KW-1133">Transmembrane helix</keyword>
<dbReference type="KEGG" id="amus:LMH87_007542"/>
<feature type="transmembrane region" description="Helical" evidence="2">
    <location>
        <begin position="298"/>
        <end position="316"/>
    </location>
</feature>
<protein>
    <submittedName>
        <fullName evidence="3">Uncharacterized protein</fullName>
    </submittedName>
</protein>
<name>A0A9W8QMC7_AKAMU</name>
<keyword evidence="4" id="KW-1185">Reference proteome</keyword>
<dbReference type="GeneID" id="80894701"/>
<accession>A0A9W8QMC7</accession>
<feature type="compositionally biased region" description="Polar residues" evidence="1">
    <location>
        <begin position="255"/>
        <end position="265"/>
    </location>
</feature>